<reference evidence="3 4" key="1">
    <citation type="submission" date="2024-10" db="EMBL/GenBank/DDBJ databases">
        <title>The Natural Products Discovery Center: Release of the First 8490 Sequenced Strains for Exploring Actinobacteria Biosynthetic Diversity.</title>
        <authorList>
            <person name="Kalkreuter E."/>
            <person name="Kautsar S.A."/>
            <person name="Yang D."/>
            <person name="Bader C.D."/>
            <person name="Teijaro C.N."/>
            <person name="Fluegel L."/>
            <person name="Davis C.M."/>
            <person name="Simpson J.R."/>
            <person name="Lauterbach L."/>
            <person name="Steele A.D."/>
            <person name="Gui C."/>
            <person name="Meng S."/>
            <person name="Li G."/>
            <person name="Viehrig K."/>
            <person name="Ye F."/>
            <person name="Su P."/>
            <person name="Kiefer A.F."/>
            <person name="Nichols A."/>
            <person name="Cepeda A.J."/>
            <person name="Yan W."/>
            <person name="Fan B."/>
            <person name="Jiang Y."/>
            <person name="Adhikari A."/>
            <person name="Zheng C.-J."/>
            <person name="Schuster L."/>
            <person name="Cowan T.M."/>
            <person name="Smanski M.J."/>
            <person name="Chevrette M.G."/>
            <person name="De Carvalho L.P.S."/>
            <person name="Shen B."/>
        </authorList>
    </citation>
    <scope>NUCLEOTIDE SEQUENCE [LARGE SCALE GENOMIC DNA]</scope>
    <source>
        <strain evidence="3 4">NPDC020568</strain>
    </source>
</reference>
<dbReference type="InterPro" id="IPR023393">
    <property type="entry name" value="START-like_dom_sf"/>
</dbReference>
<proteinExistence type="inferred from homology"/>
<keyword evidence="4" id="KW-1185">Reference proteome</keyword>
<dbReference type="GeneID" id="93508883"/>
<dbReference type="Proteomes" id="UP001611263">
    <property type="component" value="Unassembled WGS sequence"/>
</dbReference>
<dbReference type="Gene3D" id="3.30.530.20">
    <property type="match status" value="1"/>
</dbReference>
<protein>
    <submittedName>
        <fullName evidence="3">SRPBCC domain-containing protein</fullName>
    </submittedName>
</protein>
<comment type="caution">
    <text evidence="3">The sequence shown here is derived from an EMBL/GenBank/DDBJ whole genome shotgun (WGS) entry which is preliminary data.</text>
</comment>
<gene>
    <name evidence="3" type="ORF">ACH4WX_11245</name>
</gene>
<dbReference type="Pfam" id="PF08327">
    <property type="entry name" value="AHSA1"/>
    <property type="match status" value="1"/>
</dbReference>
<evidence type="ECO:0000313" key="3">
    <source>
        <dbReference type="EMBL" id="MFI1461282.1"/>
    </source>
</evidence>
<evidence type="ECO:0000259" key="2">
    <source>
        <dbReference type="Pfam" id="PF08327"/>
    </source>
</evidence>
<evidence type="ECO:0000313" key="4">
    <source>
        <dbReference type="Proteomes" id="UP001611263"/>
    </source>
</evidence>
<comment type="similarity">
    <text evidence="1">Belongs to the AHA1 family.</text>
</comment>
<dbReference type="InterPro" id="IPR013538">
    <property type="entry name" value="ASHA1/2-like_C"/>
</dbReference>
<accession>A0ABW7TJR8</accession>
<dbReference type="EMBL" id="JBIRUQ010000002">
    <property type="protein sequence ID" value="MFI1461282.1"/>
    <property type="molecule type" value="Genomic_DNA"/>
</dbReference>
<feature type="domain" description="Activator of Hsp90 ATPase homologue 1/2-like C-terminal" evidence="2">
    <location>
        <begin position="15"/>
        <end position="151"/>
    </location>
</feature>
<sequence length="163" mass="18709">MSDTHHLTATINIDHTPDEVFAAVTDVRKWWSENIIGDTAARYDEFVFTDDSKYAGETAREKKEGIRFSRFRITEVVPGERVVWHVVDSDLTFIDDRHEWTGTEVVFDITGTPEGATLHFIHKGLNSAESECFEECSRGWKFYIETSLRQLITTGTGQPFPKY</sequence>
<name>A0ABW7TJR8_9NOCA</name>
<organism evidence="3 4">
    <name type="scientific">Nocardia carnea</name>
    <dbReference type="NCBI Taxonomy" id="37328"/>
    <lineage>
        <taxon>Bacteria</taxon>
        <taxon>Bacillati</taxon>
        <taxon>Actinomycetota</taxon>
        <taxon>Actinomycetes</taxon>
        <taxon>Mycobacteriales</taxon>
        <taxon>Nocardiaceae</taxon>
        <taxon>Nocardia</taxon>
    </lineage>
</organism>
<dbReference type="RefSeq" id="WP_033244847.1">
    <property type="nucleotide sequence ID" value="NZ_JBIRUQ010000002.1"/>
</dbReference>
<evidence type="ECO:0000256" key="1">
    <source>
        <dbReference type="ARBA" id="ARBA00006817"/>
    </source>
</evidence>
<dbReference type="CDD" id="cd07814">
    <property type="entry name" value="SRPBCC_CalC_Aha1-like"/>
    <property type="match status" value="1"/>
</dbReference>
<dbReference type="SUPFAM" id="SSF55961">
    <property type="entry name" value="Bet v1-like"/>
    <property type="match status" value="1"/>
</dbReference>